<sequence>MTLVNLLNYFYAHKMGKHIYYSILCGILAYYRYASKLERHELNLLGSSPFP</sequence>
<comment type="caution">
    <text evidence="1">The sequence shown here is derived from an EMBL/GenBank/DDBJ whole genome shotgun (WGS) entry which is preliminary data.</text>
</comment>
<protein>
    <recommendedName>
        <fullName evidence="3">Transposase</fullName>
    </recommendedName>
</protein>
<reference evidence="1" key="1">
    <citation type="submission" date="2022-01" db="EMBL/GenBank/DDBJ databases">
        <authorList>
            <person name="Lagorce A."/>
        </authorList>
    </citation>
    <scope>NUCLEOTIDE SEQUENCE</scope>
    <source>
        <strain evidence="1">Th15_F1_A12</strain>
    </source>
</reference>
<evidence type="ECO:0000313" key="1">
    <source>
        <dbReference type="EMBL" id="CAH1595461.1"/>
    </source>
</evidence>
<dbReference type="Proteomes" id="UP001295462">
    <property type="component" value="Unassembled WGS sequence"/>
</dbReference>
<name>A0AAU9QQB0_9VIBR</name>
<organism evidence="1 2">
    <name type="scientific">Vibrio jasicida</name>
    <dbReference type="NCBI Taxonomy" id="766224"/>
    <lineage>
        <taxon>Bacteria</taxon>
        <taxon>Pseudomonadati</taxon>
        <taxon>Pseudomonadota</taxon>
        <taxon>Gammaproteobacteria</taxon>
        <taxon>Vibrionales</taxon>
        <taxon>Vibrionaceae</taxon>
        <taxon>Vibrio</taxon>
    </lineage>
</organism>
<evidence type="ECO:0000313" key="2">
    <source>
        <dbReference type="Proteomes" id="UP001295462"/>
    </source>
</evidence>
<dbReference type="EMBL" id="CAKMUD010000083">
    <property type="protein sequence ID" value="CAH1595461.1"/>
    <property type="molecule type" value="Genomic_DNA"/>
</dbReference>
<evidence type="ECO:0008006" key="3">
    <source>
        <dbReference type="Google" id="ProtNLM"/>
    </source>
</evidence>
<accession>A0AAU9QQB0</accession>
<dbReference type="AlphaFoldDB" id="A0AAU9QQB0"/>
<gene>
    <name evidence="1" type="ORF">THF1A12_30124</name>
</gene>
<proteinExistence type="predicted"/>